<dbReference type="PANTHER" id="PTHR13847:SF283">
    <property type="entry name" value="TRNA 5-METHYLAMINOMETHYL-2-THIOURIDINE BIOSYNTHESIS BIFUNCTIONAL PROTEIN MNMC"/>
    <property type="match status" value="1"/>
</dbReference>
<keyword evidence="3" id="KW-0285">Flavoprotein</keyword>
<keyword evidence="8" id="KW-0560">Oxidoreductase</keyword>
<dbReference type="Pfam" id="PF01266">
    <property type="entry name" value="DAO"/>
    <property type="match status" value="1"/>
</dbReference>
<evidence type="ECO:0000256" key="1">
    <source>
        <dbReference type="ARBA" id="ARBA00022490"/>
    </source>
</evidence>
<dbReference type="SUPFAM" id="SSF54373">
    <property type="entry name" value="FAD-linked reductases, C-terminal domain"/>
    <property type="match status" value="1"/>
</dbReference>
<dbReference type="PANTHER" id="PTHR13847">
    <property type="entry name" value="SARCOSINE DEHYDROGENASE-RELATED"/>
    <property type="match status" value="1"/>
</dbReference>
<dbReference type="EMBL" id="QWGR01000001">
    <property type="protein sequence ID" value="RIJ50694.1"/>
    <property type="molecule type" value="Genomic_DNA"/>
</dbReference>
<organism evidence="11 12">
    <name type="scientific">Maribellus luteus</name>
    <dbReference type="NCBI Taxonomy" id="2305463"/>
    <lineage>
        <taxon>Bacteria</taxon>
        <taxon>Pseudomonadati</taxon>
        <taxon>Bacteroidota</taxon>
        <taxon>Bacteroidia</taxon>
        <taxon>Marinilabiliales</taxon>
        <taxon>Prolixibacteraceae</taxon>
        <taxon>Maribellus</taxon>
    </lineage>
</organism>
<protein>
    <submittedName>
        <fullName evidence="11">FAD-dependent oxidoreductase</fullName>
    </submittedName>
</protein>
<evidence type="ECO:0000256" key="4">
    <source>
        <dbReference type="ARBA" id="ARBA00022679"/>
    </source>
</evidence>
<dbReference type="InterPro" id="IPR006076">
    <property type="entry name" value="FAD-dep_OxRdtase"/>
</dbReference>
<evidence type="ECO:0000256" key="7">
    <source>
        <dbReference type="ARBA" id="ARBA00022827"/>
    </source>
</evidence>
<keyword evidence="4" id="KW-0808">Transferase</keyword>
<evidence type="ECO:0000256" key="2">
    <source>
        <dbReference type="ARBA" id="ARBA00022603"/>
    </source>
</evidence>
<evidence type="ECO:0000259" key="10">
    <source>
        <dbReference type="Pfam" id="PF01266"/>
    </source>
</evidence>
<reference evidence="11 12" key="1">
    <citation type="submission" date="2018-08" db="EMBL/GenBank/DDBJ databases">
        <title>Pallidiluteibacterium maritimus gen. nov., sp. nov., isolated from coastal sediment.</title>
        <authorList>
            <person name="Zhou L.Y."/>
        </authorList>
    </citation>
    <scope>NUCLEOTIDE SEQUENCE [LARGE SCALE GENOMIC DNA]</scope>
    <source>
        <strain evidence="11 12">XSD2</strain>
    </source>
</reference>
<dbReference type="GO" id="GO:0016491">
    <property type="term" value="F:oxidoreductase activity"/>
    <property type="evidence" value="ECO:0007669"/>
    <property type="project" value="UniProtKB-KW"/>
</dbReference>
<gene>
    <name evidence="11" type="ORF">D1614_01840</name>
</gene>
<evidence type="ECO:0000256" key="5">
    <source>
        <dbReference type="ARBA" id="ARBA00022691"/>
    </source>
</evidence>
<dbReference type="OrthoDB" id="214253at2"/>
<evidence type="ECO:0000256" key="9">
    <source>
        <dbReference type="ARBA" id="ARBA00023268"/>
    </source>
</evidence>
<evidence type="ECO:0000313" key="12">
    <source>
        <dbReference type="Proteomes" id="UP000265926"/>
    </source>
</evidence>
<keyword evidence="2" id="KW-0489">Methyltransferase</keyword>
<evidence type="ECO:0000313" key="11">
    <source>
        <dbReference type="EMBL" id="RIJ50694.1"/>
    </source>
</evidence>
<keyword evidence="7" id="KW-0274">FAD</keyword>
<evidence type="ECO:0000256" key="6">
    <source>
        <dbReference type="ARBA" id="ARBA00022694"/>
    </source>
</evidence>
<feature type="domain" description="FAD dependent oxidoreductase" evidence="10">
    <location>
        <begin position="28"/>
        <end position="348"/>
    </location>
</feature>
<dbReference type="GO" id="GO:0008168">
    <property type="term" value="F:methyltransferase activity"/>
    <property type="evidence" value="ECO:0007669"/>
    <property type="project" value="UniProtKB-KW"/>
</dbReference>
<dbReference type="AlphaFoldDB" id="A0A399T6R0"/>
<dbReference type="GO" id="GO:0005737">
    <property type="term" value="C:cytoplasm"/>
    <property type="evidence" value="ECO:0007669"/>
    <property type="project" value="TreeGrafter"/>
</dbReference>
<sequence length="368" mass="41753">MQGRGLPVAGKQFGRSLKTSERMKEVRFLIVGQGLAGTMLAFEMQEHNIPFRIVSSPNKSKASLVAAGMINPLVFKRLTKSWMADQLLPVMHKRYRELENLLLASFFFEKKILKPLSEQEMQLWKEKQQNPEFSSFIESVLAESPLASLVGSPAYGIVRGSGYLNLAVFLELAEQYFREKGWLLEAGFLLDDDIPDFFEIEGIKAENIVFCEGYHLAENPLFQLVKMNPAKGEVLQIHAPDLPEEFILNKRVFVLPVGNHRFKVGSTYEWDDLSETPTEKGKDSITERLENLVKTGYTIEEHWAGVRPTVADRRPVLGVHPKHKNVFVFNGLGTKGVMLAPWLAAEMVKFLKGEIRNLPPEVDIHRFV</sequence>
<evidence type="ECO:0000256" key="3">
    <source>
        <dbReference type="ARBA" id="ARBA00022630"/>
    </source>
</evidence>
<dbReference type="InterPro" id="IPR036188">
    <property type="entry name" value="FAD/NAD-bd_sf"/>
</dbReference>
<keyword evidence="5" id="KW-0949">S-adenosyl-L-methionine</keyword>
<dbReference type="Gene3D" id="3.30.9.10">
    <property type="entry name" value="D-Amino Acid Oxidase, subunit A, domain 2"/>
    <property type="match status" value="1"/>
</dbReference>
<comment type="caution">
    <text evidence="11">The sequence shown here is derived from an EMBL/GenBank/DDBJ whole genome shotgun (WGS) entry which is preliminary data.</text>
</comment>
<keyword evidence="12" id="KW-1185">Reference proteome</keyword>
<evidence type="ECO:0000256" key="8">
    <source>
        <dbReference type="ARBA" id="ARBA00023002"/>
    </source>
</evidence>
<proteinExistence type="predicted"/>
<keyword evidence="1" id="KW-0963">Cytoplasm</keyword>
<dbReference type="Proteomes" id="UP000265926">
    <property type="component" value="Unassembled WGS sequence"/>
</dbReference>
<keyword evidence="9" id="KW-0511">Multifunctional enzyme</keyword>
<accession>A0A399T6R0</accession>
<name>A0A399T6R0_9BACT</name>
<keyword evidence="6" id="KW-0819">tRNA processing</keyword>
<dbReference type="GO" id="GO:0008033">
    <property type="term" value="P:tRNA processing"/>
    <property type="evidence" value="ECO:0007669"/>
    <property type="project" value="UniProtKB-KW"/>
</dbReference>
<dbReference type="Gene3D" id="3.50.50.60">
    <property type="entry name" value="FAD/NAD(P)-binding domain"/>
    <property type="match status" value="1"/>
</dbReference>
<dbReference type="SUPFAM" id="SSF51971">
    <property type="entry name" value="Nucleotide-binding domain"/>
    <property type="match status" value="1"/>
</dbReference>
<dbReference type="GO" id="GO:0032259">
    <property type="term" value="P:methylation"/>
    <property type="evidence" value="ECO:0007669"/>
    <property type="project" value="UniProtKB-KW"/>
</dbReference>